<feature type="transmembrane region" description="Helical" evidence="1">
    <location>
        <begin position="49"/>
        <end position="73"/>
    </location>
</feature>
<proteinExistence type="predicted"/>
<dbReference type="RefSeq" id="WP_046765346.1">
    <property type="nucleotide sequence ID" value="NZ_LBIC01000009.1"/>
</dbReference>
<organism evidence="2 3">
    <name type="scientific">Sphingobium chungbukense</name>
    <dbReference type="NCBI Taxonomy" id="56193"/>
    <lineage>
        <taxon>Bacteria</taxon>
        <taxon>Pseudomonadati</taxon>
        <taxon>Pseudomonadota</taxon>
        <taxon>Alphaproteobacteria</taxon>
        <taxon>Sphingomonadales</taxon>
        <taxon>Sphingomonadaceae</taxon>
        <taxon>Sphingobium</taxon>
    </lineage>
</organism>
<reference evidence="2 3" key="1">
    <citation type="submission" date="2015-04" db="EMBL/GenBank/DDBJ databases">
        <title>Genome sequence of aromatic hydrocarbons-degrading Sphingobium chungbukense DJ77.</title>
        <authorList>
            <person name="Kim Y.-C."/>
            <person name="Chae J.-C."/>
        </authorList>
    </citation>
    <scope>NUCLEOTIDE SEQUENCE [LARGE SCALE GENOMIC DNA]</scope>
    <source>
        <strain evidence="2 3">DJ77</strain>
    </source>
</reference>
<evidence type="ECO:0000256" key="1">
    <source>
        <dbReference type="SAM" id="Phobius"/>
    </source>
</evidence>
<evidence type="ECO:0000313" key="3">
    <source>
        <dbReference type="Proteomes" id="UP000033874"/>
    </source>
</evidence>
<dbReference type="PATRIC" id="fig|56193.3.peg.4133"/>
<keyword evidence="1" id="KW-0472">Membrane</keyword>
<sequence>MAPWYERWTAQIGLRLAGLLLLASAWPEGGLLRRLVLQNPAAGVDVTEFLLAALLFVSASAGAALIVMGPLLWKPVQLSARWSSSDGKERT</sequence>
<accession>A0A0M3AQL8</accession>
<comment type="caution">
    <text evidence="2">The sequence shown here is derived from an EMBL/GenBank/DDBJ whole genome shotgun (WGS) entry which is preliminary data.</text>
</comment>
<protein>
    <submittedName>
        <fullName evidence="2">Uncharacterized protein</fullName>
    </submittedName>
</protein>
<dbReference type="EMBL" id="LBIC01000009">
    <property type="protein sequence ID" value="KKW90834.1"/>
    <property type="molecule type" value="Genomic_DNA"/>
</dbReference>
<gene>
    <name evidence="2" type="ORF">YP76_19645</name>
</gene>
<dbReference type="AlphaFoldDB" id="A0A0M3AQL8"/>
<dbReference type="Proteomes" id="UP000033874">
    <property type="component" value="Unassembled WGS sequence"/>
</dbReference>
<name>A0A0M3AQL8_9SPHN</name>
<evidence type="ECO:0000313" key="2">
    <source>
        <dbReference type="EMBL" id="KKW90834.1"/>
    </source>
</evidence>
<keyword evidence="1" id="KW-0812">Transmembrane</keyword>
<keyword evidence="1" id="KW-1133">Transmembrane helix</keyword>
<keyword evidence="3" id="KW-1185">Reference proteome</keyword>